<reference evidence="2" key="1">
    <citation type="submission" date="2020-04" db="EMBL/GenBank/DDBJ databases">
        <authorList>
            <person name="Chiriac C."/>
            <person name="Salcher M."/>
            <person name="Ghai R."/>
            <person name="Kavagutti S V."/>
        </authorList>
    </citation>
    <scope>NUCLEOTIDE SEQUENCE</scope>
</reference>
<dbReference type="EMBL" id="LR796341">
    <property type="protein sequence ID" value="CAB4138124.1"/>
    <property type="molecule type" value="Genomic_DNA"/>
</dbReference>
<protein>
    <submittedName>
        <fullName evidence="2">Bacteriophage phiKZ, Orf197</fullName>
    </submittedName>
</protein>
<organism evidence="2">
    <name type="scientific">uncultured Caudovirales phage</name>
    <dbReference type="NCBI Taxonomy" id="2100421"/>
    <lineage>
        <taxon>Viruses</taxon>
        <taxon>Duplodnaviria</taxon>
        <taxon>Heunggongvirae</taxon>
        <taxon>Uroviricota</taxon>
        <taxon>Caudoviricetes</taxon>
        <taxon>Peduoviridae</taxon>
        <taxon>Maltschvirus</taxon>
        <taxon>Maltschvirus maltsch</taxon>
    </lineage>
</organism>
<keyword evidence="1" id="KW-1133">Transmembrane helix</keyword>
<evidence type="ECO:0000313" key="2">
    <source>
        <dbReference type="EMBL" id="CAB4138124.1"/>
    </source>
</evidence>
<accession>A0A6J5LU59</accession>
<keyword evidence="1" id="KW-0812">Transmembrane</keyword>
<dbReference type="Pfam" id="PF11750">
    <property type="entry name" value="DUF3307"/>
    <property type="match status" value="1"/>
</dbReference>
<keyword evidence="1" id="KW-0472">Membrane</keyword>
<dbReference type="InterPro" id="IPR021737">
    <property type="entry name" value="Phage_phiKZ_Orf197"/>
</dbReference>
<proteinExistence type="predicted"/>
<feature type="transmembrane region" description="Helical" evidence="1">
    <location>
        <begin position="42"/>
        <end position="59"/>
    </location>
</feature>
<feature type="transmembrane region" description="Helical" evidence="1">
    <location>
        <begin position="95"/>
        <end position="118"/>
    </location>
</feature>
<evidence type="ECO:0000256" key="1">
    <source>
        <dbReference type="SAM" id="Phobius"/>
    </source>
</evidence>
<gene>
    <name evidence="2" type="ORF">UFOVP328_317</name>
</gene>
<sequence length="119" mass="13714">METVIILLALFGIKHFLADFLWQFDFMIRDKGRYGAEGGMTHAMLHGVLTFFVLIGFVRPEDAVTLALMDSAIHYHVDWAKTNLSRGLTIEDHKFWVWFGLDQTLHYLTYIAIIAIIVL</sequence>
<name>A0A6J5LU59_9CAUD</name>